<feature type="compositionally biased region" description="Basic and acidic residues" evidence="1">
    <location>
        <begin position="447"/>
        <end position="456"/>
    </location>
</feature>
<feature type="compositionally biased region" description="Basic and acidic residues" evidence="1">
    <location>
        <begin position="498"/>
        <end position="507"/>
    </location>
</feature>
<feature type="region of interest" description="Disordered" evidence="1">
    <location>
        <begin position="420"/>
        <end position="581"/>
    </location>
</feature>
<evidence type="ECO:0000256" key="1">
    <source>
        <dbReference type="SAM" id="MobiDB-lite"/>
    </source>
</evidence>
<feature type="compositionally biased region" description="Basic and acidic residues" evidence="1">
    <location>
        <begin position="481"/>
        <end position="490"/>
    </location>
</feature>
<evidence type="ECO:0000313" key="4">
    <source>
        <dbReference type="Proteomes" id="UP000747542"/>
    </source>
</evidence>
<dbReference type="AlphaFoldDB" id="A0A8J5JL21"/>
<sequence>MVTVGRWVSLWVRLAVALSSGAASVSFVTSEVMDVSPLALPHGRHPNLCTPDHVPSHPIIRCEVGKRQAFHPWGGKRSSFKTAPGLPLSLREVYLALFQNARPRPPPPSEGELKRASFNPWGGKRSDPLLPASQHEPNTKRNTFAPWGGKRAAGYFTHDTNPLIIEEDLIPYIGVLSDDGEAEDVVKRESFSAWGGKRGSFPADDWEEEEPTDLFVLDGSLPYPPVDRLRYKREAETYTNTLVNSDDSGVKTEAENIKPDTKYDQTAEASSTTVAKRTRFSAWAGKRPDLQVIEDAVRKMAEHEPKTTERRAFSAWAGKRSSDVNLQDGEDDEPVSAWIGRRLQDANTDDKRTFSAWAGKRSPSMDLSGNQDKRTFRAWAGKRSSGDELDDHFLDKKTRFSPWAGKRAEGTLSRLSESTLKAALDENSPEDNVDNHKRPSFSAWAGKRSESNEKRPSFNAWAGKRSDSDEKRPSFSAWAGKRSDIDEKRPSFNAWAGKRSDSDEKRPSFSAWAGKRSDIDEKRPSFNAWAGKRSDSDEKRPSFSAWAGKRSSETDKRQGFSAWAGKRNNGGSDDPTHSNNPQQISSILQQLQHQGLEFLHKRLPINDWGNKRVPFSTWGGKRASPISEDSQLSDLYTSQL</sequence>
<feature type="compositionally biased region" description="Basic and acidic residues" evidence="1">
    <location>
        <begin position="464"/>
        <end position="473"/>
    </location>
</feature>
<feature type="region of interest" description="Disordered" evidence="1">
    <location>
        <begin position="301"/>
        <end position="395"/>
    </location>
</feature>
<feature type="region of interest" description="Disordered" evidence="1">
    <location>
        <begin position="101"/>
        <end position="144"/>
    </location>
</feature>
<feature type="compositionally biased region" description="Basic and acidic residues" evidence="1">
    <location>
        <begin position="301"/>
        <end position="312"/>
    </location>
</feature>
<feature type="signal peptide" evidence="2">
    <location>
        <begin position="1"/>
        <end position="17"/>
    </location>
</feature>
<feature type="compositionally biased region" description="Basic and acidic residues" evidence="1">
    <location>
        <begin position="532"/>
        <end position="541"/>
    </location>
</feature>
<organism evidence="3 4">
    <name type="scientific">Homarus americanus</name>
    <name type="common">American lobster</name>
    <dbReference type="NCBI Taxonomy" id="6706"/>
    <lineage>
        <taxon>Eukaryota</taxon>
        <taxon>Metazoa</taxon>
        <taxon>Ecdysozoa</taxon>
        <taxon>Arthropoda</taxon>
        <taxon>Crustacea</taxon>
        <taxon>Multicrustacea</taxon>
        <taxon>Malacostraca</taxon>
        <taxon>Eumalacostraca</taxon>
        <taxon>Eucarida</taxon>
        <taxon>Decapoda</taxon>
        <taxon>Pleocyemata</taxon>
        <taxon>Astacidea</taxon>
        <taxon>Nephropoidea</taxon>
        <taxon>Nephropidae</taxon>
        <taxon>Homarus</taxon>
    </lineage>
</organism>
<comment type="caution">
    <text evidence="3">The sequence shown here is derived from an EMBL/GenBank/DDBJ whole genome shotgun (WGS) entry which is preliminary data.</text>
</comment>
<feature type="compositionally biased region" description="Polar residues" evidence="1">
    <location>
        <begin position="627"/>
        <end position="640"/>
    </location>
</feature>
<accession>A0A8J5JL21</accession>
<dbReference type="Proteomes" id="UP000747542">
    <property type="component" value="Unassembled WGS sequence"/>
</dbReference>
<feature type="chain" id="PRO_5035248042" evidence="2">
    <location>
        <begin position="18"/>
        <end position="640"/>
    </location>
</feature>
<feature type="compositionally biased region" description="Basic and acidic residues" evidence="1">
    <location>
        <begin position="515"/>
        <end position="524"/>
    </location>
</feature>
<keyword evidence="4" id="KW-1185">Reference proteome</keyword>
<dbReference type="EMBL" id="JAHLQT010031456">
    <property type="protein sequence ID" value="KAG7160287.1"/>
    <property type="molecule type" value="Genomic_DNA"/>
</dbReference>
<evidence type="ECO:0000256" key="2">
    <source>
        <dbReference type="SAM" id="SignalP"/>
    </source>
</evidence>
<feature type="non-terminal residue" evidence="3">
    <location>
        <position position="1"/>
    </location>
</feature>
<protein>
    <submittedName>
        <fullName evidence="3">Putative kinin-like</fullName>
    </submittedName>
</protein>
<keyword evidence="2" id="KW-0732">Signal</keyword>
<proteinExistence type="predicted"/>
<evidence type="ECO:0000313" key="3">
    <source>
        <dbReference type="EMBL" id="KAG7160287.1"/>
    </source>
</evidence>
<name>A0A8J5JL21_HOMAM</name>
<reference evidence="3" key="1">
    <citation type="journal article" date="2021" name="Sci. Adv.">
        <title>The American lobster genome reveals insights on longevity, neural, and immune adaptations.</title>
        <authorList>
            <person name="Polinski J.M."/>
            <person name="Zimin A.V."/>
            <person name="Clark K.F."/>
            <person name="Kohn A.B."/>
            <person name="Sadowski N."/>
            <person name="Timp W."/>
            <person name="Ptitsyn A."/>
            <person name="Khanna P."/>
            <person name="Romanova D.Y."/>
            <person name="Williams P."/>
            <person name="Greenwood S.J."/>
            <person name="Moroz L.L."/>
            <person name="Walt D.R."/>
            <person name="Bodnar A.G."/>
        </authorList>
    </citation>
    <scope>NUCLEOTIDE SEQUENCE</scope>
    <source>
        <strain evidence="3">GMGI-L3</strain>
    </source>
</reference>
<gene>
    <name evidence="3" type="ORF">Hamer_G021665</name>
</gene>
<feature type="region of interest" description="Disordered" evidence="1">
    <location>
        <begin position="616"/>
        <end position="640"/>
    </location>
</feature>
<dbReference type="OrthoDB" id="6066929at2759"/>
<feature type="compositionally biased region" description="Basic and acidic residues" evidence="1">
    <location>
        <begin position="342"/>
        <end position="353"/>
    </location>
</feature>